<keyword evidence="3" id="KW-0808">Transferase</keyword>
<dbReference type="STRING" id="649349.Lbys_0563"/>
<evidence type="ECO:0000259" key="4">
    <source>
        <dbReference type="Pfam" id="PF00588"/>
    </source>
</evidence>
<dbReference type="GO" id="GO:0008173">
    <property type="term" value="F:RNA methyltransferase activity"/>
    <property type="evidence" value="ECO:0007669"/>
    <property type="project" value="InterPro"/>
</dbReference>
<evidence type="ECO:0000259" key="5">
    <source>
        <dbReference type="Pfam" id="PF22435"/>
    </source>
</evidence>
<dbReference type="SUPFAM" id="SSF75217">
    <property type="entry name" value="alpha/beta knot"/>
    <property type="match status" value="1"/>
</dbReference>
<dbReference type="Pfam" id="PF22435">
    <property type="entry name" value="MRM3-like_sub_bind"/>
    <property type="match status" value="1"/>
</dbReference>
<evidence type="ECO:0000313" key="7">
    <source>
        <dbReference type="Proteomes" id="UP000007435"/>
    </source>
</evidence>
<dbReference type="EMBL" id="CP002305">
    <property type="protein sequence ID" value="ADQ16329.1"/>
    <property type="molecule type" value="Genomic_DNA"/>
</dbReference>
<dbReference type="eggNOG" id="COG0566">
    <property type="taxonomic scope" value="Bacteria"/>
</dbReference>
<dbReference type="InterPro" id="IPR001537">
    <property type="entry name" value="SpoU_MeTrfase"/>
</dbReference>
<dbReference type="AlphaFoldDB" id="E4RY01"/>
<evidence type="ECO:0000313" key="6">
    <source>
        <dbReference type="EMBL" id="ADQ16329.1"/>
    </source>
</evidence>
<dbReference type="GO" id="GO:0032259">
    <property type="term" value="P:methylation"/>
    <property type="evidence" value="ECO:0007669"/>
    <property type="project" value="UniProtKB-KW"/>
</dbReference>
<dbReference type="PANTHER" id="PTHR43191:SF2">
    <property type="entry name" value="RRNA METHYLTRANSFERASE 3, MITOCHONDRIAL"/>
    <property type="match status" value="1"/>
</dbReference>
<dbReference type="InterPro" id="IPR029026">
    <property type="entry name" value="tRNA_m1G_MTases_N"/>
</dbReference>
<reference evidence="6 7" key="2">
    <citation type="journal article" date="2011" name="Stand. Genomic Sci.">
        <title>Complete genome sequence of Leadbetterella byssophila type strain (4M15).</title>
        <authorList>
            <person name="Abt B."/>
            <person name="Teshima H."/>
            <person name="Lucas S."/>
            <person name="Lapidus A."/>
            <person name="Del Rio T.G."/>
            <person name="Nolan M."/>
            <person name="Tice H."/>
            <person name="Cheng J.F."/>
            <person name="Pitluck S."/>
            <person name="Liolios K."/>
            <person name="Pagani I."/>
            <person name="Ivanova N."/>
            <person name="Mavromatis K."/>
            <person name="Pati A."/>
            <person name="Tapia R."/>
            <person name="Han C."/>
            <person name="Goodwin L."/>
            <person name="Chen A."/>
            <person name="Palaniappan K."/>
            <person name="Land M."/>
            <person name="Hauser L."/>
            <person name="Chang Y.J."/>
            <person name="Jeffries C.D."/>
            <person name="Rohde M."/>
            <person name="Goker M."/>
            <person name="Tindall B.J."/>
            <person name="Detter J.C."/>
            <person name="Woyke T."/>
            <person name="Bristow J."/>
            <person name="Eisen J.A."/>
            <person name="Markowitz V."/>
            <person name="Hugenholtz P."/>
            <person name="Klenk H.P."/>
            <person name="Kyrpides N.C."/>
        </authorList>
    </citation>
    <scope>NUCLEOTIDE SEQUENCE [LARGE SCALE GENOMIC DNA]</scope>
    <source>
        <strain evidence="7">DSM 17132 / JCM 16389 / KACC 11308 / NBRC 106382 / 4M15</strain>
    </source>
</reference>
<proteinExistence type="inferred from homology"/>
<dbReference type="GO" id="GO:0006396">
    <property type="term" value="P:RNA processing"/>
    <property type="evidence" value="ECO:0007669"/>
    <property type="project" value="InterPro"/>
</dbReference>
<dbReference type="HOGENOM" id="CLU_021322_3_2_10"/>
<keyword evidence="7" id="KW-1185">Reference proteome</keyword>
<reference key="1">
    <citation type="submission" date="2010-11" db="EMBL/GenBank/DDBJ databases">
        <title>The complete genome of Leadbetterella byssophila DSM 17132.</title>
        <authorList>
            <consortium name="US DOE Joint Genome Institute (JGI-PGF)"/>
            <person name="Lucas S."/>
            <person name="Copeland A."/>
            <person name="Lapidus A."/>
            <person name="Glavina del Rio T."/>
            <person name="Dalin E."/>
            <person name="Tice H."/>
            <person name="Bruce D."/>
            <person name="Goodwin L."/>
            <person name="Pitluck S."/>
            <person name="Kyrpides N."/>
            <person name="Mavromatis K."/>
            <person name="Ivanova N."/>
            <person name="Teshima H."/>
            <person name="Brettin T."/>
            <person name="Detter J.C."/>
            <person name="Han C."/>
            <person name="Tapia R."/>
            <person name="Land M."/>
            <person name="Hauser L."/>
            <person name="Markowitz V."/>
            <person name="Cheng J.-F."/>
            <person name="Hugenholtz P."/>
            <person name="Woyke T."/>
            <person name="Wu D."/>
            <person name="Tindall B."/>
            <person name="Pomrenke H.G."/>
            <person name="Brambilla E."/>
            <person name="Klenk H.-P."/>
            <person name="Eisen J.A."/>
        </authorList>
    </citation>
    <scope>NUCLEOTIDE SEQUENCE [LARGE SCALE GENOMIC DNA]</scope>
    <source>
        <strain>DSM 17132</strain>
    </source>
</reference>
<comment type="similarity">
    <text evidence="1">Belongs to the class IV-like SAM-binding methyltransferase superfamily. RNA methyltransferase TrmH family.</text>
</comment>
<evidence type="ECO:0000256" key="1">
    <source>
        <dbReference type="ARBA" id="ARBA00007228"/>
    </source>
</evidence>
<dbReference type="RefSeq" id="WP_013407381.1">
    <property type="nucleotide sequence ID" value="NC_014655.1"/>
</dbReference>
<dbReference type="GO" id="GO:0003723">
    <property type="term" value="F:RNA binding"/>
    <property type="evidence" value="ECO:0007669"/>
    <property type="project" value="InterPro"/>
</dbReference>
<feature type="domain" description="tRNA/rRNA methyltransferase SpoU type" evidence="4">
    <location>
        <begin position="101"/>
        <end position="234"/>
    </location>
</feature>
<dbReference type="SUPFAM" id="SSF55315">
    <property type="entry name" value="L30e-like"/>
    <property type="match status" value="1"/>
</dbReference>
<keyword evidence="2 6" id="KW-0489">Methyltransferase</keyword>
<dbReference type="CDD" id="cd18109">
    <property type="entry name" value="SpoU-like_RNA-MTase"/>
    <property type="match status" value="1"/>
</dbReference>
<dbReference type="Pfam" id="PF00588">
    <property type="entry name" value="SpoU_methylase"/>
    <property type="match status" value="1"/>
</dbReference>
<dbReference type="Gene3D" id="3.30.1330.30">
    <property type="match status" value="1"/>
</dbReference>
<dbReference type="KEGG" id="lby:Lbys_0563"/>
<dbReference type="PANTHER" id="PTHR43191">
    <property type="entry name" value="RRNA METHYLTRANSFERASE 3"/>
    <property type="match status" value="1"/>
</dbReference>
<evidence type="ECO:0000256" key="2">
    <source>
        <dbReference type="ARBA" id="ARBA00022603"/>
    </source>
</evidence>
<protein>
    <submittedName>
        <fullName evidence="6">tRNA/rRNA methyltransferase (SpoU)</fullName>
    </submittedName>
</protein>
<dbReference type="InterPro" id="IPR053888">
    <property type="entry name" value="MRM3-like_sub_bind"/>
</dbReference>
<gene>
    <name evidence="6" type="ordered locus">Lbys_0563</name>
</gene>
<dbReference type="InterPro" id="IPR029028">
    <property type="entry name" value="Alpha/beta_knot_MTases"/>
</dbReference>
<evidence type="ECO:0000256" key="3">
    <source>
        <dbReference type="ARBA" id="ARBA00022679"/>
    </source>
</evidence>
<dbReference type="Gene3D" id="3.40.1280.10">
    <property type="match status" value="1"/>
</dbReference>
<accession>E4RY01</accession>
<dbReference type="InterPro" id="IPR029064">
    <property type="entry name" value="Ribosomal_eL30-like_sf"/>
</dbReference>
<dbReference type="Proteomes" id="UP000007435">
    <property type="component" value="Chromosome"/>
</dbReference>
<organism evidence="6 7">
    <name type="scientific">Leadbetterella byssophila (strain DSM 17132 / JCM 16389 / KACC 11308 / NBRC 106382 / 4M15)</name>
    <dbReference type="NCBI Taxonomy" id="649349"/>
    <lineage>
        <taxon>Bacteria</taxon>
        <taxon>Pseudomonadati</taxon>
        <taxon>Bacteroidota</taxon>
        <taxon>Cytophagia</taxon>
        <taxon>Cytophagales</taxon>
        <taxon>Leadbetterellaceae</taxon>
        <taxon>Leadbetterella</taxon>
    </lineage>
</organism>
<sequence length="241" mass="27436">MISKQQQKYIQSLHNKKYRTEYGQFLVEGEKGISELLHSDYQIIQIYITEEFAQKLPTHKNLMVAPVTQIESVSTYKSNASGIAVVQQKRFEVPENFQGRILILDGLRDPGNLGTIIRLADWYGIEHLICSEDTVEFYNPKVISSTMGSFTRVKPYYLDIHSFMEKYPHPILGADLEGQNVHKWDFPKNMALVIGSESHGISAETERQLTDKVNIPRIGKAESLNAAMATGIILDNMFREI</sequence>
<dbReference type="InterPro" id="IPR051259">
    <property type="entry name" value="rRNA_Methyltransferase"/>
</dbReference>
<name>E4RY01_LEAB4</name>
<feature type="domain" description="MRM3-like substrate binding" evidence="5">
    <location>
        <begin position="7"/>
        <end position="57"/>
    </location>
</feature>
<dbReference type="OrthoDB" id="9785673at2"/>